<comment type="cofactor">
    <cofactor evidence="1">
        <name>pantetheine 4'-phosphate</name>
        <dbReference type="ChEBI" id="CHEBI:47942"/>
    </cofactor>
</comment>
<dbReference type="Pfam" id="PF00668">
    <property type="entry name" value="Condensation"/>
    <property type="match status" value="4"/>
</dbReference>
<dbReference type="InterPro" id="IPR023213">
    <property type="entry name" value="CAT-like_dom_sf"/>
</dbReference>
<dbReference type="InterPro" id="IPR006162">
    <property type="entry name" value="Ppantetheine_attach_site"/>
</dbReference>
<dbReference type="Pfam" id="PF00550">
    <property type="entry name" value="PP-binding"/>
    <property type="match status" value="4"/>
</dbReference>
<dbReference type="PROSITE" id="PS00012">
    <property type="entry name" value="PHOSPHOPANTETHEINE"/>
    <property type="match status" value="2"/>
</dbReference>
<dbReference type="Pfam" id="PF13193">
    <property type="entry name" value="AMP-binding_C"/>
    <property type="match status" value="2"/>
</dbReference>
<dbReference type="SUPFAM" id="SSF52777">
    <property type="entry name" value="CoA-dependent acyltransferases"/>
    <property type="match status" value="8"/>
</dbReference>
<dbReference type="FunFam" id="3.30.300.30:FF:000010">
    <property type="entry name" value="Enterobactin synthetase component F"/>
    <property type="match status" value="3"/>
</dbReference>
<dbReference type="FunFam" id="3.40.50.980:FF:000001">
    <property type="entry name" value="Non-ribosomal peptide synthetase"/>
    <property type="match status" value="3"/>
</dbReference>
<dbReference type="Pfam" id="PF00501">
    <property type="entry name" value="AMP-binding"/>
    <property type="match status" value="3"/>
</dbReference>
<evidence type="ECO:0000256" key="2">
    <source>
        <dbReference type="ARBA" id="ARBA00006432"/>
    </source>
</evidence>
<evidence type="ECO:0000256" key="4">
    <source>
        <dbReference type="ARBA" id="ARBA00022553"/>
    </source>
</evidence>
<dbReference type="SMART" id="SM00823">
    <property type="entry name" value="PKS_PP"/>
    <property type="match status" value="2"/>
</dbReference>
<dbReference type="CDD" id="cd05930">
    <property type="entry name" value="A_NRPS"/>
    <property type="match status" value="2"/>
</dbReference>
<dbReference type="EMBL" id="MUBK01000004">
    <property type="protein sequence ID" value="OTA21090.1"/>
    <property type="molecule type" value="Genomic_DNA"/>
</dbReference>
<dbReference type="FunFam" id="3.40.50.980:FF:000002">
    <property type="entry name" value="Enterobactin synthetase component F"/>
    <property type="match status" value="1"/>
</dbReference>
<dbReference type="FunFam" id="3.30.559.10:FF:000012">
    <property type="entry name" value="Non-ribosomal peptide synthetase"/>
    <property type="match status" value="1"/>
</dbReference>
<evidence type="ECO:0000313" key="7">
    <source>
        <dbReference type="Proteomes" id="UP000194204"/>
    </source>
</evidence>
<accession>A0A1Y2STD0</accession>
<feature type="domain" description="Carrier" evidence="5">
    <location>
        <begin position="2177"/>
        <end position="2252"/>
    </location>
</feature>
<dbReference type="Gene3D" id="3.30.559.30">
    <property type="entry name" value="Nonribosomal peptide synthetase, condensation domain"/>
    <property type="match status" value="4"/>
</dbReference>
<proteinExistence type="inferred from homology"/>
<evidence type="ECO:0000259" key="5">
    <source>
        <dbReference type="PROSITE" id="PS50075"/>
    </source>
</evidence>
<dbReference type="GO" id="GO:0044550">
    <property type="term" value="P:secondary metabolite biosynthetic process"/>
    <property type="evidence" value="ECO:0007669"/>
    <property type="project" value="UniProtKB-ARBA"/>
</dbReference>
<dbReference type="PROSITE" id="PS50075">
    <property type="entry name" value="CARRIER"/>
    <property type="match status" value="4"/>
</dbReference>
<dbReference type="Gene3D" id="3.30.300.30">
    <property type="match status" value="3"/>
</dbReference>
<dbReference type="PANTHER" id="PTHR45527">
    <property type="entry name" value="NONRIBOSOMAL PEPTIDE SYNTHETASE"/>
    <property type="match status" value="1"/>
</dbReference>
<dbReference type="InterPro" id="IPR010071">
    <property type="entry name" value="AA_adenyl_dom"/>
</dbReference>
<dbReference type="PROSITE" id="PS00455">
    <property type="entry name" value="AMP_BINDING"/>
    <property type="match status" value="3"/>
</dbReference>
<keyword evidence="7" id="KW-1185">Reference proteome</keyword>
<dbReference type="InterPro" id="IPR036736">
    <property type="entry name" value="ACP-like_sf"/>
</dbReference>
<dbReference type="InterPro" id="IPR045851">
    <property type="entry name" value="AMP-bd_C_sf"/>
</dbReference>
<keyword evidence="3" id="KW-0596">Phosphopantetheine</keyword>
<dbReference type="InterPro" id="IPR020806">
    <property type="entry name" value="PKS_PP-bd"/>
</dbReference>
<dbReference type="Gene3D" id="1.10.1200.10">
    <property type="entry name" value="ACP-like"/>
    <property type="match status" value="4"/>
</dbReference>
<evidence type="ECO:0000256" key="3">
    <source>
        <dbReference type="ARBA" id="ARBA00022450"/>
    </source>
</evidence>
<dbReference type="PANTHER" id="PTHR45527:SF1">
    <property type="entry name" value="FATTY ACID SYNTHASE"/>
    <property type="match status" value="1"/>
</dbReference>
<comment type="caution">
    <text evidence="6">The sequence shown here is derived from an EMBL/GenBank/DDBJ whole genome shotgun (WGS) entry which is preliminary data.</text>
</comment>
<dbReference type="Gene3D" id="2.30.38.10">
    <property type="entry name" value="Luciferase, Domain 3"/>
    <property type="match status" value="3"/>
</dbReference>
<protein>
    <submittedName>
        <fullName evidence="6">Amino acid adenylation</fullName>
    </submittedName>
</protein>
<dbReference type="GO" id="GO:0031177">
    <property type="term" value="F:phosphopantetheine binding"/>
    <property type="evidence" value="ECO:0007669"/>
    <property type="project" value="InterPro"/>
</dbReference>
<dbReference type="GO" id="GO:0003824">
    <property type="term" value="F:catalytic activity"/>
    <property type="evidence" value="ECO:0007669"/>
    <property type="project" value="InterPro"/>
</dbReference>
<dbReference type="InterPro" id="IPR020845">
    <property type="entry name" value="AMP-binding_CS"/>
</dbReference>
<dbReference type="Proteomes" id="UP000194204">
    <property type="component" value="Unassembled WGS sequence"/>
</dbReference>
<dbReference type="FunFam" id="1.10.1200.10:FF:000005">
    <property type="entry name" value="Nonribosomal peptide synthetase 1"/>
    <property type="match status" value="4"/>
</dbReference>
<dbReference type="InterPro" id="IPR009081">
    <property type="entry name" value="PP-bd_ACP"/>
</dbReference>
<dbReference type="InterPro" id="IPR025110">
    <property type="entry name" value="AMP-bd_C"/>
</dbReference>
<dbReference type="CDD" id="cd19544">
    <property type="entry name" value="E-C_NRPS"/>
    <property type="match status" value="2"/>
</dbReference>
<reference evidence="6 7" key="1">
    <citation type="submission" date="2017-01" db="EMBL/GenBank/DDBJ databases">
        <title>Deconstructing symbiosis and pathogenesis requirements using a combined genomic-metabolomic approach.</title>
        <authorList>
            <person name="Tobias N.J."/>
            <person name="Wolff H."/>
            <person name="Djahanschiri B."/>
            <person name="Ebersberger I."/>
            <person name="Bode H.B."/>
        </authorList>
    </citation>
    <scope>NUCLEOTIDE SEQUENCE [LARGE SCALE GENOMIC DNA]</scope>
    <source>
        <strain evidence="6 7">DSM 4764</strain>
    </source>
</reference>
<dbReference type="CDD" id="cd19531">
    <property type="entry name" value="LCL_NRPS-like"/>
    <property type="match status" value="1"/>
</dbReference>
<organism evidence="6 7">
    <name type="scientific">Xenorhabdus beddingii</name>
    <dbReference type="NCBI Taxonomy" id="40578"/>
    <lineage>
        <taxon>Bacteria</taxon>
        <taxon>Pseudomonadati</taxon>
        <taxon>Pseudomonadota</taxon>
        <taxon>Gammaproteobacteria</taxon>
        <taxon>Enterobacterales</taxon>
        <taxon>Morganellaceae</taxon>
        <taxon>Xenorhabdus</taxon>
    </lineage>
</organism>
<feature type="domain" description="Carrier" evidence="5">
    <location>
        <begin position="3880"/>
        <end position="3954"/>
    </location>
</feature>
<dbReference type="RefSeq" id="WP_086111596.1">
    <property type="nucleotide sequence ID" value="NZ_CAWNHF010000145.1"/>
</dbReference>
<feature type="domain" description="Carrier" evidence="5">
    <location>
        <begin position="1028"/>
        <end position="1102"/>
    </location>
</feature>
<evidence type="ECO:0000256" key="1">
    <source>
        <dbReference type="ARBA" id="ARBA00001957"/>
    </source>
</evidence>
<dbReference type="CDD" id="cd17651">
    <property type="entry name" value="A_NRPS_VisG_like"/>
    <property type="match status" value="1"/>
</dbReference>
<dbReference type="SUPFAM" id="SSF47336">
    <property type="entry name" value="ACP-like"/>
    <property type="match status" value="4"/>
</dbReference>
<dbReference type="GO" id="GO:0005737">
    <property type="term" value="C:cytoplasm"/>
    <property type="evidence" value="ECO:0007669"/>
    <property type="project" value="TreeGrafter"/>
</dbReference>
<sequence>MSHSHNHSSETSLAIDNNDSSVSHVYPLSSPQQTIWFDQAIHPHSSNYNTGLFICIEGELNEEVFTRAFEAVVHCHDTLRLQLINIHALPAQKIVHSLPIALDIHDFSSYSDAETRVKQYMDAEFMRPFHLDGALWHAKLLRVSKTCRYWQFCCHHLIMDGTGLFMLMDKVIDAYNRLMKGEALNNSAHAYLDFIADNLDYLASEQYSHDRQFWLKRYENLPPPLLQPVNVNNTIHGTTGHKHTESVASQSVIWPVNQTLFKRIEEAVGEQGFSSQHFIYAILACYFARTADVDEIVIGTPLRNRRNTQQKNTMGMFVSVIPIGITLSPEDTFCDVMRKAATEIRLCNEHQSFSGAELNRQMHTRQKVGNNRLFDVVLSFEPFKAHLHMEGKDTRVKLFDLHASSPYPLSIKIKQYTDTSRPKDTHAPVFIEFMFSPDYLSTTEVMTLQSRLAVLFEAALTSLETPSLTKTKIVNLPILPDIERQQVLVDFNATQAGFPQDALIHQLFEAQVQRTPDAIAVVFEGQSLSYGELNKRANRLAHHLMALGVRPDDRVAICIERSLEMVVGLLGILKAGGAFVPLDPTYPAERLSYMLNDSTPVALITQTTVIQAKMAETWSSNLPTVLLDTPEYSVLGERSEENPSIQALGLTSRHLAYVIYTSGSTGQPKGVMIEHRGLCNLITTQQDTLAITPDSRILQFASNSFDACIWECYMALLAGASLYLAKRDNLLPGSVLSDYLETHAITHALLSPTVLATLDALPATLQTLLVGGEACPPTLVNRWAQGRQMINAYGPTEATVCATCYSCESQGDYDQAPPIGHPIANTQIYILDIYGQPVPPEVVGEIYIAGVGLARGYLNRPELTAERFISNPFSSAPHSRMYKTGDLGRWRPDGEIEYLGRNDFQVKLRGFRIELGEIEAKLRQCHGVREAVVVLGESLSDENGSDENRTAPKHLVAYLLPESVLPEAEVEPEPMALRQQLAQHLAEYMIPSAFVTLDAFPLTPNGKLDRQALPKPDHSAIVTRSYQAPIGEIETLLSQIWQTLLGVKYVSRYDHFFELGGHSLIAVSLIEQLRALGWVLDIRRVFTKPVLNEMAAAILSFKKNSGKKNSVKHDPTRVNTEQESTAVFTVPPNLIPDGCTAITPDMLTLISLSQHEIDAIAATIPGGAANIQDIYPLAPLQEGMLFHYLLQKQEDTYLLRNLLAFDSRERLETFLATLQQVINRHDILHTSIYWQGLAQPVQVVWRQALLNVNTFLPDGEQDILTQLLAHTDPHQYRLDVSQAPLFSADIAYDPHQDEWLLALCIHHLVCDHVTLERIIDEIGILLRSHTKSGDLGNHYSENKCYPENKRYPEKLPPVLPYRDFIAQSRHVPDSVHEAYFRNMLSDVDAPTAAFGILESHRGDRQIAESKQPLDAALSNAIRTQARRQGVSPSILFHVALALVLAKTSGRDDVVFGTVLLGRMQGSTGIDQVMGLLINTLPMRIRLAGNADNTGHSAQATVQEANLSLMKLLEHEQATLTQAQHCSSVIPPLPLFNTLLNYRHSQSDATFAKWEGIRLLMQEERSHYPIGLFVDDWGNGFSLVAQTVPDIEPIRLIDYMTTALTGLVEALETSPHQPILAISILPVRERQLVLVDFNTAHSSQHPVPAQNTVADFPQHAFIHSQFEKQVQHDPDAVAVVFEAQSLSYAELNQRANRLAHHLIALGVRPDDRVAICAERSPDMVVGLLAILKAGGAYVPLDPGYPAERLAYIVEDAAPVVLLSQITLLSQTALLSRLAGTVPVVDLNNLASLMADMPASNPDPRTLGLTPRHLAYVMYTSGSTGLPKGVMNEHRSVVNCLLWAQKTYQITPQDRVLQKTPFSFDVSVWELFPPLMFGAQLILARPDDHKDPHYLLSEIERRGITLIHFVPAMLQQFIHAIPAGRCPSLRHIFCSGEAFPYVLQQKCLPHFAHCQLHNLYGPTEAAIHVTARQCVPDRDIGRVPIGKPITNIRIYLLDSHGEPVPIGVTGELYIGGIGVARGYLNLPELTAEHFLPDPFSSEPDARLYKSGDLARWLPDGNIEYLGRNDFQVKIRGFRIELGEIESRLAQCHGVREAVVVAQKETSGEKRLIAYLLAEPNATLVPAELRRQLAQYLADYMLPSAFVTLDAFPLTPNGKLHRQALPMPDQTALVTRHYEAPIGDMETALAGIWQELLKLEHVGRHDHFFELGGHSLLTLQLAARIRQKLARDLHLQQLFSHPVLADLATLLIDTPVTTQIVIPAADRRQPLPLSFSQQRLWFLTRLNTEVNLAYHIPIILHLCGPLDQAALTAALDGLVSRHESLRTRFVLVDEQPYQHIDSADTGFPLTYQDLRGLDETSRLTRINELTEREIQTPFNFAHEPMVRGQLLQLADEEHVLILIQHHIITDGWSVGILLRELGALYRTALGKHDEPLPHLPIQYADYAVWQQQWLQGEVLTAQRNFWQKQLQNAPALLALPLDHPRPAEQSYTGDQVPIHLNADFLAALKALGQRHDTTLFMTLLAAWSIVLARLSGQDDIVIGSPIANRSQSELEGLIGFFVNTLPLRIELEQSYSVADLLAHVREQALAVYAHPDLPFEQLVEILQPERSLSYNPLFQVMLALNNTFTQNTFTQNTFTQNTSTQNTAIPPLELPGLSVSLMEPPHHSAYFDLTLSLFETQDSLSGYLEYASSLFDRTTVERMVGYLTHVLTAMVTDDTQVIARLPILSAAEQQQLLVEFNTAQNTKTHFPPDALIHPLFIHQLFEAQVQRTPDTIALVFGEQSLSYHELNYRANQLAHSLIALGIRPEDRVAIYVERGLDMIIGLFGILKAGAAYIPLDPEYPTERLGYQLSDGKPALLLTQKHLQARLAIQGIPLWLLDDETQQNQMKKQPAHNPDSQQIGLQPHHLAYIIYTSGSTGHPKGVMLEHRNVVSLIHAHGQVSEPQLGDRVLQFVTIAFDISVSDIFPTLASGATLVLRPPHIKIPNNTFIDFLREQAVTIINIPTAFWHHWVQEMMAGHMGFSPTLRTVIVGGDKVEQRYLMDWLSCPETHACCWINGYGPTEVTVTATMMVIDKEMMRENKPIPAITHNIPIGRPIANTCIYILDKLGQPVPIGVSGEIYIGGMGIARGYSNQPELTAERFVVDPFSKHPNARLYKTGDLARWRPDGNIEYLGRNDFQIKLRGFRIEPGEIETRLMQCHGVREAIVLAREDKVGDKRLVAYLIAEPNTKPAPADLRRQLAQHLAEYMLPSAFVTLDAFPLAPNGKLNRQALPMPDQASIVTRAYEIPLGDRERALAGVWQTLLTLEKVGRYDHFFELGGHSLMVISLIERLRNQGWHLDIRTVFSTPVLAEMAKLMRVAEDNTATSPVPPNLIPDGCSAITPDMLPLVSLTQHEIEAIAATLPDGMANIQDIYPLAPLQAGMLFHHLVQTQGDVYLLHTLFAFDTRERLDDFLAALQQLINRHDILRTAICWEGLTQPVQVVWRQAILRINMFVPDDFVPNSDSDKDVPSQLLAHTDPRRHRLDIRQAPLFSADIAYDPQRGEWLLAFCCHHILNDHLSLDIIIAEINELLHHRSEHLSPALPYRHFIAQLLRVPMSDHEAYFRGILADVDTPTAPFGILDVYSGDRQVTEIIKPLNAALARAIRKQARHQGVSPGVLFHVAWAQVLAKLTGQDDVVFGTVLLGRMQGGSDIEQILGLFINTLPVRVRLAGNSVQATVQATYRRLTQLLEHEQASLALAQRCSGIVPPLPLFNSLLNYRHSPSDVTDTLWEGIRLVAGKERTNYPLYLAVDDLGKGFLLTIQTVSGIDPAHLISALTTALAELTKALEDEPQRPVMSIATMITPQQPETPDTLMPVFNGKPDHQKLPASGQTTLVTSGYEAPIGDVEIALAQIWQKLLGQEPVGRHDNFFALGGHSLLAIQLLARMREQNMKLPLVTLFTHPTLCELAKAVSQNHSTVSGRSNSHR</sequence>
<dbReference type="STRING" id="40578.Xbed_00736"/>
<feature type="domain" description="Carrier" evidence="5">
    <location>
        <begin position="3285"/>
        <end position="3359"/>
    </location>
</feature>
<dbReference type="NCBIfam" id="TIGR01733">
    <property type="entry name" value="AA-adenyl-dom"/>
    <property type="match status" value="3"/>
</dbReference>
<dbReference type="InterPro" id="IPR000873">
    <property type="entry name" value="AMP-dep_synth/lig_dom"/>
</dbReference>
<dbReference type="GO" id="GO:0043041">
    <property type="term" value="P:amino acid activation for nonribosomal peptide biosynthetic process"/>
    <property type="evidence" value="ECO:0007669"/>
    <property type="project" value="TreeGrafter"/>
</dbReference>
<dbReference type="InterPro" id="IPR001242">
    <property type="entry name" value="Condensation_dom"/>
</dbReference>
<name>A0A1Y2STD0_9GAMM</name>
<dbReference type="FunFam" id="3.40.50.12780:FF:000012">
    <property type="entry name" value="Non-ribosomal peptide synthetase"/>
    <property type="match status" value="3"/>
</dbReference>
<gene>
    <name evidence="6" type="ORF">Xbed_00736</name>
</gene>
<dbReference type="Gene3D" id="3.30.559.10">
    <property type="entry name" value="Chloramphenicol acetyltransferase-like domain"/>
    <property type="match status" value="4"/>
</dbReference>
<dbReference type="FunFam" id="2.30.38.10:FF:000001">
    <property type="entry name" value="Non-ribosomal peptide synthetase PvdI"/>
    <property type="match status" value="3"/>
</dbReference>
<dbReference type="OrthoDB" id="9757559at2"/>
<dbReference type="SUPFAM" id="SSF56801">
    <property type="entry name" value="Acetyl-CoA synthetase-like"/>
    <property type="match status" value="3"/>
</dbReference>
<keyword evidence="4" id="KW-0597">Phosphoprotein</keyword>
<dbReference type="NCBIfam" id="NF003417">
    <property type="entry name" value="PRK04813.1"/>
    <property type="match status" value="3"/>
</dbReference>
<comment type="similarity">
    <text evidence="2">Belongs to the ATP-dependent AMP-binding enzyme family.</text>
</comment>
<evidence type="ECO:0000313" key="6">
    <source>
        <dbReference type="EMBL" id="OTA21090.1"/>
    </source>
</evidence>
<dbReference type="Gene3D" id="3.40.50.980">
    <property type="match status" value="6"/>
</dbReference>